<dbReference type="InterPro" id="IPR000515">
    <property type="entry name" value="MetI-like"/>
</dbReference>
<dbReference type="GO" id="GO:0005886">
    <property type="term" value="C:plasma membrane"/>
    <property type="evidence" value="ECO:0007669"/>
    <property type="project" value="UniProtKB-SubCell"/>
</dbReference>
<gene>
    <name evidence="9" type="ORF">L618_001600000100</name>
</gene>
<feature type="transmembrane region" description="Helical" evidence="7">
    <location>
        <begin position="132"/>
        <end position="157"/>
    </location>
</feature>
<feature type="domain" description="ABC transmembrane type-1" evidence="8">
    <location>
        <begin position="95"/>
        <end position="304"/>
    </location>
</feature>
<feature type="transmembrane region" description="Helical" evidence="7">
    <location>
        <begin position="177"/>
        <end position="197"/>
    </location>
</feature>
<dbReference type="Gene3D" id="1.10.3720.10">
    <property type="entry name" value="MetI-like"/>
    <property type="match status" value="1"/>
</dbReference>
<dbReference type="PROSITE" id="PS50928">
    <property type="entry name" value="ABC_TM1"/>
    <property type="match status" value="1"/>
</dbReference>
<comment type="subcellular location">
    <subcellularLocation>
        <location evidence="1 7">Cell membrane</location>
        <topology evidence="1 7">Multi-pass membrane protein</topology>
    </subcellularLocation>
</comment>
<comment type="caution">
    <text evidence="9">The sequence shown here is derived from an EMBL/GenBank/DDBJ whole genome shotgun (WGS) entry which is preliminary data.</text>
</comment>
<keyword evidence="4 7" id="KW-0812">Transmembrane</keyword>
<keyword evidence="5 7" id="KW-1133">Transmembrane helix</keyword>
<evidence type="ECO:0000313" key="9">
    <source>
        <dbReference type="EMBL" id="TWH17966.1"/>
    </source>
</evidence>
<dbReference type="InterPro" id="IPR035906">
    <property type="entry name" value="MetI-like_sf"/>
</dbReference>
<accession>A0A562E775</accession>
<evidence type="ECO:0000256" key="4">
    <source>
        <dbReference type="ARBA" id="ARBA00022692"/>
    </source>
</evidence>
<dbReference type="AlphaFoldDB" id="A0A562E775"/>
<feature type="transmembrane region" description="Helical" evidence="7">
    <location>
        <begin position="281"/>
        <end position="307"/>
    </location>
</feature>
<dbReference type="Pfam" id="PF19300">
    <property type="entry name" value="BPD_transp_1_N"/>
    <property type="match status" value="1"/>
</dbReference>
<evidence type="ECO:0000256" key="5">
    <source>
        <dbReference type="ARBA" id="ARBA00022989"/>
    </source>
</evidence>
<dbReference type="CDD" id="cd06261">
    <property type="entry name" value="TM_PBP2"/>
    <property type="match status" value="1"/>
</dbReference>
<evidence type="ECO:0000256" key="1">
    <source>
        <dbReference type="ARBA" id="ARBA00004651"/>
    </source>
</evidence>
<keyword evidence="3" id="KW-1003">Cell membrane</keyword>
<dbReference type="Proteomes" id="UP000317573">
    <property type="component" value="Unassembled WGS sequence"/>
</dbReference>
<evidence type="ECO:0000256" key="2">
    <source>
        <dbReference type="ARBA" id="ARBA00022448"/>
    </source>
</evidence>
<sequence>MITLLVKRLLSAIPLLLFLSFFVYLLVDLMPGDAAANLAGDNASASDIAALREQLGLDRPLVVRYIEWLGNIFTGDFGTSLYSSQSVAQILTERMPITLSLALVTMVIVVLVGLPLGIIAAMRANSLLDRALTAFSSIAMAVPPFIIGLVLVIVLAISSPIFPATGYSPLGDGFVPWFQHLILPAIAIAAISIAEVARQTRAAMVDTLGKDFIRTTRAKGLRSKQIVGKHALKVAGAPIATVLGLQVSRVLAGAVTVEFVFALPGLGTLAVNSVFSRDIPVILGIVMVMAVAIVIINLIVDMAYGYFNPRVRA</sequence>
<reference evidence="9 10" key="1">
    <citation type="submission" date="2019-07" db="EMBL/GenBank/DDBJ databases">
        <title>Genome sequencing of lignin-degrading bacterial isolates.</title>
        <authorList>
            <person name="Gladden J."/>
        </authorList>
    </citation>
    <scope>NUCLEOTIDE SEQUENCE [LARGE SCALE GENOMIC DNA]</scope>
    <source>
        <strain evidence="9 10">J45</strain>
    </source>
</reference>
<dbReference type="EMBL" id="VLJT01000013">
    <property type="protein sequence ID" value="TWH17966.1"/>
    <property type="molecule type" value="Genomic_DNA"/>
</dbReference>
<dbReference type="SUPFAM" id="SSF161098">
    <property type="entry name" value="MetI-like"/>
    <property type="match status" value="1"/>
</dbReference>
<keyword evidence="6 7" id="KW-0472">Membrane</keyword>
<name>A0A562E775_RHORH</name>
<proteinExistence type="inferred from homology"/>
<dbReference type="GO" id="GO:0055085">
    <property type="term" value="P:transmembrane transport"/>
    <property type="evidence" value="ECO:0007669"/>
    <property type="project" value="InterPro"/>
</dbReference>
<evidence type="ECO:0000256" key="7">
    <source>
        <dbReference type="RuleBase" id="RU363032"/>
    </source>
</evidence>
<evidence type="ECO:0000256" key="6">
    <source>
        <dbReference type="ARBA" id="ARBA00023136"/>
    </source>
</evidence>
<dbReference type="PANTHER" id="PTHR43163:SF3">
    <property type="entry name" value="PEPTIDE ABC TRANSPORTER PERMEASE PROTEIN"/>
    <property type="match status" value="1"/>
</dbReference>
<comment type="similarity">
    <text evidence="7">Belongs to the binding-protein-dependent transport system permease family.</text>
</comment>
<feature type="transmembrane region" description="Helical" evidence="7">
    <location>
        <begin position="97"/>
        <end position="120"/>
    </location>
</feature>
<dbReference type="InterPro" id="IPR045621">
    <property type="entry name" value="BPD_transp_1_N"/>
</dbReference>
<feature type="transmembrane region" description="Helical" evidence="7">
    <location>
        <begin position="9"/>
        <end position="27"/>
    </location>
</feature>
<evidence type="ECO:0000259" key="8">
    <source>
        <dbReference type="PROSITE" id="PS50928"/>
    </source>
</evidence>
<dbReference type="PANTHER" id="PTHR43163">
    <property type="entry name" value="DIPEPTIDE TRANSPORT SYSTEM PERMEASE PROTEIN DPPB-RELATED"/>
    <property type="match status" value="1"/>
</dbReference>
<dbReference type="Pfam" id="PF00528">
    <property type="entry name" value="BPD_transp_1"/>
    <property type="match status" value="1"/>
</dbReference>
<keyword evidence="2 7" id="KW-0813">Transport</keyword>
<protein>
    <submittedName>
        <fullName evidence="9">Peptide/nickel transport system permease protein</fullName>
    </submittedName>
</protein>
<evidence type="ECO:0000256" key="3">
    <source>
        <dbReference type="ARBA" id="ARBA00022475"/>
    </source>
</evidence>
<organism evidence="9 10">
    <name type="scientific">Rhodococcus rhodochrous J45</name>
    <dbReference type="NCBI Taxonomy" id="935266"/>
    <lineage>
        <taxon>Bacteria</taxon>
        <taxon>Bacillati</taxon>
        <taxon>Actinomycetota</taxon>
        <taxon>Actinomycetes</taxon>
        <taxon>Mycobacteriales</taxon>
        <taxon>Nocardiaceae</taxon>
        <taxon>Rhodococcus</taxon>
    </lineage>
</organism>
<evidence type="ECO:0000313" key="10">
    <source>
        <dbReference type="Proteomes" id="UP000317573"/>
    </source>
</evidence>
<feature type="transmembrane region" description="Helical" evidence="7">
    <location>
        <begin position="250"/>
        <end position="275"/>
    </location>
</feature>